<reference evidence="1" key="2">
    <citation type="submission" date="2020-06" db="EMBL/GenBank/DDBJ databases">
        <authorList>
            <person name="Sheffer M."/>
        </authorList>
    </citation>
    <scope>NUCLEOTIDE SEQUENCE</scope>
</reference>
<name>A0A8T0EDD9_ARGBR</name>
<dbReference type="Proteomes" id="UP000807504">
    <property type="component" value="Unassembled WGS sequence"/>
</dbReference>
<organism evidence="1 2">
    <name type="scientific">Argiope bruennichi</name>
    <name type="common">Wasp spider</name>
    <name type="synonym">Aranea bruennichi</name>
    <dbReference type="NCBI Taxonomy" id="94029"/>
    <lineage>
        <taxon>Eukaryota</taxon>
        <taxon>Metazoa</taxon>
        <taxon>Ecdysozoa</taxon>
        <taxon>Arthropoda</taxon>
        <taxon>Chelicerata</taxon>
        <taxon>Arachnida</taxon>
        <taxon>Araneae</taxon>
        <taxon>Araneomorphae</taxon>
        <taxon>Entelegynae</taxon>
        <taxon>Araneoidea</taxon>
        <taxon>Araneidae</taxon>
        <taxon>Argiope</taxon>
    </lineage>
</organism>
<sequence>MLTFCRNAFNNPISPDSERIVYTCLVCGNGQIQDKDPRRVLQIVSSITVRITNGINLPFVLHGNIRFTNTMST</sequence>
<dbReference type="AlphaFoldDB" id="A0A8T0EDD9"/>
<keyword evidence="2" id="KW-1185">Reference proteome</keyword>
<evidence type="ECO:0000313" key="1">
    <source>
        <dbReference type="EMBL" id="KAF8768165.1"/>
    </source>
</evidence>
<proteinExistence type="predicted"/>
<gene>
    <name evidence="1" type="ORF">HNY73_021013</name>
</gene>
<reference evidence="1" key="1">
    <citation type="journal article" date="2020" name="bioRxiv">
        <title>Chromosome-level reference genome of the European wasp spider Argiope bruennichi: a resource for studies on range expansion and evolutionary adaptation.</title>
        <authorList>
            <person name="Sheffer M.M."/>
            <person name="Hoppe A."/>
            <person name="Krehenwinkel H."/>
            <person name="Uhl G."/>
            <person name="Kuss A.W."/>
            <person name="Jensen L."/>
            <person name="Jensen C."/>
            <person name="Gillespie R.G."/>
            <person name="Hoff K.J."/>
            <person name="Prost S."/>
        </authorList>
    </citation>
    <scope>NUCLEOTIDE SEQUENCE</scope>
</reference>
<dbReference type="EMBL" id="JABXBU010002230">
    <property type="protein sequence ID" value="KAF8768165.1"/>
    <property type="molecule type" value="Genomic_DNA"/>
</dbReference>
<accession>A0A8T0EDD9</accession>
<comment type="caution">
    <text evidence="1">The sequence shown here is derived from an EMBL/GenBank/DDBJ whole genome shotgun (WGS) entry which is preliminary data.</text>
</comment>
<evidence type="ECO:0000313" key="2">
    <source>
        <dbReference type="Proteomes" id="UP000807504"/>
    </source>
</evidence>
<protein>
    <submittedName>
        <fullName evidence="1">Uncharacterized protein</fullName>
    </submittedName>
</protein>